<reference evidence="2" key="2">
    <citation type="submission" date="2022-01" db="EMBL/GenBank/DDBJ databases">
        <authorList>
            <person name="Yamashiro T."/>
            <person name="Shiraishi A."/>
            <person name="Satake H."/>
            <person name="Nakayama K."/>
        </authorList>
    </citation>
    <scope>NUCLEOTIDE SEQUENCE</scope>
</reference>
<feature type="region of interest" description="Disordered" evidence="1">
    <location>
        <begin position="342"/>
        <end position="427"/>
    </location>
</feature>
<proteinExistence type="predicted"/>
<protein>
    <submittedName>
        <fullName evidence="2">Uncharacterized protein</fullName>
    </submittedName>
</protein>
<feature type="compositionally biased region" description="Low complexity" evidence="1">
    <location>
        <begin position="677"/>
        <end position="686"/>
    </location>
</feature>
<feature type="region of interest" description="Disordered" evidence="1">
    <location>
        <begin position="657"/>
        <end position="699"/>
    </location>
</feature>
<evidence type="ECO:0000313" key="2">
    <source>
        <dbReference type="EMBL" id="GJT43816.1"/>
    </source>
</evidence>
<organism evidence="2 3">
    <name type="scientific">Tanacetum coccineum</name>
    <dbReference type="NCBI Taxonomy" id="301880"/>
    <lineage>
        <taxon>Eukaryota</taxon>
        <taxon>Viridiplantae</taxon>
        <taxon>Streptophyta</taxon>
        <taxon>Embryophyta</taxon>
        <taxon>Tracheophyta</taxon>
        <taxon>Spermatophyta</taxon>
        <taxon>Magnoliopsida</taxon>
        <taxon>eudicotyledons</taxon>
        <taxon>Gunneridae</taxon>
        <taxon>Pentapetalae</taxon>
        <taxon>asterids</taxon>
        <taxon>campanulids</taxon>
        <taxon>Asterales</taxon>
        <taxon>Asteraceae</taxon>
        <taxon>Asteroideae</taxon>
        <taxon>Anthemideae</taxon>
        <taxon>Anthemidinae</taxon>
        <taxon>Tanacetum</taxon>
    </lineage>
</organism>
<feature type="compositionally biased region" description="Polar residues" evidence="1">
    <location>
        <begin position="405"/>
        <end position="424"/>
    </location>
</feature>
<keyword evidence="3" id="KW-1185">Reference proteome</keyword>
<name>A0ABQ5E047_9ASTR</name>
<evidence type="ECO:0000313" key="3">
    <source>
        <dbReference type="Proteomes" id="UP001151760"/>
    </source>
</evidence>
<feature type="region of interest" description="Disordered" evidence="1">
    <location>
        <begin position="45"/>
        <end position="67"/>
    </location>
</feature>
<sequence length="822" mass="92815">MESVKKSIDKRALHKREYDNWVNERQMQTTEEKVYMSKALNASLVNTESNRTESGKQDTSSRSGNDAYAKNADIKLVYDEEPMAENAEQCHDIRPLPAKLTDNQITELSNQSLESENIWQQSQVLNEKSNEAKDFEKALQRTSDSIKTTRAKTIEHTTSLIAKNNEFKAQLREQGFAIVALKNELRKLKGNSVNTKFAKSSILRKPVLQPHRNQSVVRQLTAFKSKRPRISKPRFASQVDVNNDLSKPVTTYYFPNGKETACTKPYHMTALGSSRYSSNDMVHSHYLEEAKKQTHEIGKKSKISMMPSARSQSTSNDCNPKPRSSLRYQVYQGRLLESFQKDAKYEHVGKDTRSQGGKDDQDKQGKDLEISKSKTKSKDNDKGSRSKITHHEGTSLQHNKDQRLKNSTTKQSQEVQGSKIQDLTSGIRRPHIRGDWWVFLASTKKDKGKEKVNQNETNGVEARSSTTDKGKENVSQDETGGAEARTSTVDSDYDSEYDSDNSIDYLSPDEEELIELRNRMKANKEAKTKAKGNLVTEMNEPNDDNSMSADNVRGCKNDATVEQFKERLTYYALANGFSLWCERSSRKKVVAKYGQRPPRLSVLEKGKQRKHSRVPESYVPAWSETDLYFVAYHHFLKPVPGMNLWLDQSMYSTILPSKPKKMPGTVRDVSEQGGNGSAQQGSAGAGRSKKYGVGGSKQGRVVAGGQKEVRLQKRVGTYGFARWFGLQDGPVQTQDDPVQTQDDPVQTQADLVQTQDQDQVEQAQEQAEIDLTQVEQTQEQNQDQVQTQEQPEQVTFGRPSARILQRKLAKQGSSQYTAFGVE</sequence>
<evidence type="ECO:0000256" key="1">
    <source>
        <dbReference type="SAM" id="MobiDB-lite"/>
    </source>
</evidence>
<feature type="compositionally biased region" description="Acidic residues" evidence="1">
    <location>
        <begin position="491"/>
        <end position="504"/>
    </location>
</feature>
<feature type="region of interest" description="Disordered" evidence="1">
    <location>
        <begin position="292"/>
        <end position="324"/>
    </location>
</feature>
<feature type="compositionally biased region" description="Basic and acidic residues" evidence="1">
    <location>
        <begin position="342"/>
        <end position="404"/>
    </location>
</feature>
<reference evidence="2" key="1">
    <citation type="journal article" date="2022" name="Int. J. Mol. Sci.">
        <title>Draft Genome of Tanacetum Coccineum: Genomic Comparison of Closely Related Tanacetum-Family Plants.</title>
        <authorList>
            <person name="Yamashiro T."/>
            <person name="Shiraishi A."/>
            <person name="Nakayama K."/>
            <person name="Satake H."/>
        </authorList>
    </citation>
    <scope>NUCLEOTIDE SEQUENCE</scope>
</reference>
<dbReference type="EMBL" id="BQNB010015761">
    <property type="protein sequence ID" value="GJT43816.1"/>
    <property type="molecule type" value="Genomic_DNA"/>
</dbReference>
<feature type="region of interest" description="Disordered" evidence="1">
    <location>
        <begin position="447"/>
        <end position="504"/>
    </location>
</feature>
<feature type="region of interest" description="Disordered" evidence="1">
    <location>
        <begin position="775"/>
        <end position="800"/>
    </location>
</feature>
<gene>
    <name evidence="2" type="ORF">Tco_0952531</name>
</gene>
<feature type="compositionally biased region" description="Low complexity" evidence="1">
    <location>
        <begin position="775"/>
        <end position="795"/>
    </location>
</feature>
<dbReference type="Proteomes" id="UP001151760">
    <property type="component" value="Unassembled WGS sequence"/>
</dbReference>
<accession>A0ABQ5E047</accession>
<feature type="compositionally biased region" description="Polar residues" evidence="1">
    <location>
        <begin position="454"/>
        <end position="465"/>
    </location>
</feature>
<comment type="caution">
    <text evidence="2">The sequence shown here is derived from an EMBL/GenBank/DDBJ whole genome shotgun (WGS) entry which is preliminary data.</text>
</comment>
<feature type="compositionally biased region" description="Polar residues" evidence="1">
    <location>
        <begin position="309"/>
        <end position="318"/>
    </location>
</feature>